<keyword evidence="7 8" id="KW-0472">Membrane</keyword>
<feature type="transmembrane region" description="Helical" evidence="8">
    <location>
        <begin position="6"/>
        <end position="29"/>
    </location>
</feature>
<dbReference type="EMBL" id="CP016634">
    <property type="protein sequence ID" value="ANY87908.1"/>
    <property type="molecule type" value="Genomic_DNA"/>
</dbReference>
<dbReference type="InterPro" id="IPR003667">
    <property type="entry name" value="NqrDE/RnfAE"/>
</dbReference>
<evidence type="ECO:0000313" key="9">
    <source>
        <dbReference type="EMBL" id="ANY87908.1"/>
    </source>
</evidence>
<dbReference type="GO" id="GO:0012505">
    <property type="term" value="C:endomembrane system"/>
    <property type="evidence" value="ECO:0007669"/>
    <property type="project" value="UniProtKB-SubCell"/>
</dbReference>
<evidence type="ECO:0000256" key="6">
    <source>
        <dbReference type="ARBA" id="ARBA00022989"/>
    </source>
</evidence>
<sequence length="192" mass="21118">MTAAPAIGIPMNDYVLVLVSAALVNHLILHRAPVSRLRIHVLGASTALLTLLGLPLGKLLYDQVWMTLGLQDMQLFLFLPLLALLAWTLAYALKRVQPTWPLEGLPLWLLCNSLVLGFLLQVTQTNDRWLAVWGWSLIGGLGFWLALALFDDLRQRSDHPDIPSALRGLPIELVGAGVMAMAFSGFNGLFTQ</sequence>
<feature type="transmembrane region" description="Helical" evidence="8">
    <location>
        <begin position="105"/>
        <end position="123"/>
    </location>
</feature>
<feature type="transmembrane region" description="Helical" evidence="8">
    <location>
        <begin position="129"/>
        <end position="150"/>
    </location>
</feature>
<keyword evidence="4 8" id="KW-0812">Transmembrane</keyword>
<keyword evidence="2" id="KW-0813">Transport</keyword>
<reference evidence="9" key="1">
    <citation type="submission" date="2016-07" db="EMBL/GenBank/DDBJ databases">
        <title>New class B carbapenemase carried by novel plasmid in Pseudomonas putida enviromental strain in eastern Amazonia.</title>
        <authorList>
            <person name="Souza C.O."/>
            <person name="Lima K.V."/>
            <person name="Brasiliense D.M."/>
            <person name="Perez-Chaparro P.J."/>
            <person name="Mamizuka E.M."/>
            <person name="Lima M.O."/>
            <person name="Lima L.N."/>
            <person name="McCulloch J.A."/>
        </authorList>
    </citation>
    <scope>NUCLEOTIDE SEQUENCE [LARGE SCALE GENOMIC DNA]</scope>
    <source>
        <strain evidence="9">IEC33019</strain>
    </source>
</reference>
<evidence type="ECO:0000256" key="1">
    <source>
        <dbReference type="ARBA" id="ARBA00004127"/>
    </source>
</evidence>
<feature type="transmembrane region" description="Helical" evidence="8">
    <location>
        <begin position="171"/>
        <end position="190"/>
    </location>
</feature>
<dbReference type="PANTHER" id="PTHR30335">
    <property type="entry name" value="INTEGRAL MEMBRANE PROTEIN OF SOXR-REDUCING COMPLEX"/>
    <property type="match status" value="1"/>
</dbReference>
<evidence type="ECO:0000256" key="4">
    <source>
        <dbReference type="ARBA" id="ARBA00022692"/>
    </source>
</evidence>
<keyword evidence="3" id="KW-0997">Cell inner membrane</keyword>
<feature type="transmembrane region" description="Helical" evidence="8">
    <location>
        <begin position="41"/>
        <end position="61"/>
    </location>
</feature>
<dbReference type="PANTHER" id="PTHR30335:SF0">
    <property type="entry name" value="ION-TRANSLOCATING OXIDOREDUCTASE COMPLEX SUBUNIT A"/>
    <property type="match status" value="1"/>
</dbReference>
<accession>A0A1B2F6J4</accession>
<evidence type="ECO:0000256" key="3">
    <source>
        <dbReference type="ARBA" id="ARBA00022519"/>
    </source>
</evidence>
<proteinExistence type="predicted"/>
<evidence type="ECO:0000256" key="5">
    <source>
        <dbReference type="ARBA" id="ARBA00022967"/>
    </source>
</evidence>
<keyword evidence="5" id="KW-1278">Translocase</keyword>
<evidence type="ECO:0000256" key="2">
    <source>
        <dbReference type="ARBA" id="ARBA00022448"/>
    </source>
</evidence>
<evidence type="ECO:0000256" key="8">
    <source>
        <dbReference type="SAM" id="Phobius"/>
    </source>
</evidence>
<organism evidence="9">
    <name type="scientific">Pseudomonas putida</name>
    <name type="common">Arthrobacter siderocapsulatus</name>
    <dbReference type="NCBI Taxonomy" id="303"/>
    <lineage>
        <taxon>Bacteria</taxon>
        <taxon>Pseudomonadati</taxon>
        <taxon>Pseudomonadota</taxon>
        <taxon>Gammaproteobacteria</taxon>
        <taxon>Pseudomonadales</taxon>
        <taxon>Pseudomonadaceae</taxon>
        <taxon>Pseudomonas</taxon>
    </lineage>
</organism>
<dbReference type="AlphaFoldDB" id="A0A1B2F6J4"/>
<keyword evidence="3" id="KW-1003">Cell membrane</keyword>
<comment type="subcellular location">
    <subcellularLocation>
        <location evidence="1">Endomembrane system</location>
        <topology evidence="1">Multi-pass membrane protein</topology>
    </subcellularLocation>
</comment>
<gene>
    <name evidence="9" type="primary">rnfA</name>
    <name evidence="9" type="ORF">IEC33019_2361</name>
</gene>
<dbReference type="PIRSF" id="PIRSF006102">
    <property type="entry name" value="NQR_DE"/>
    <property type="match status" value="1"/>
</dbReference>
<name>A0A1B2F6J4_PSEPU</name>
<feature type="transmembrane region" description="Helical" evidence="8">
    <location>
        <begin position="73"/>
        <end position="93"/>
    </location>
</feature>
<evidence type="ECO:0000256" key="7">
    <source>
        <dbReference type="ARBA" id="ARBA00023136"/>
    </source>
</evidence>
<protein>
    <submittedName>
        <fullName evidence="9">Electron transport complex protein RnfA</fullName>
    </submittedName>
</protein>
<dbReference type="GO" id="GO:0005886">
    <property type="term" value="C:plasma membrane"/>
    <property type="evidence" value="ECO:0007669"/>
    <property type="project" value="TreeGrafter"/>
</dbReference>
<dbReference type="InterPro" id="IPR050133">
    <property type="entry name" value="NqrDE/RnfAE_oxidrdctase"/>
</dbReference>
<keyword evidence="6 8" id="KW-1133">Transmembrane helix</keyword>
<dbReference type="Pfam" id="PF02508">
    <property type="entry name" value="Rnf-Nqr"/>
    <property type="match status" value="1"/>
</dbReference>